<name>A0A1I7RT06_BURXY</name>
<evidence type="ECO:0000313" key="2">
    <source>
        <dbReference type="EMBL" id="CAD5231488.1"/>
    </source>
</evidence>
<dbReference type="WBParaSite" id="BXY_0386000.1">
    <property type="protein sequence ID" value="BXY_0386000.1"/>
    <property type="gene ID" value="BXY_0386000"/>
</dbReference>
<protein>
    <submittedName>
        <fullName evidence="2">(pine wood nematode) hypothetical protein</fullName>
    </submittedName>
</protein>
<feature type="transmembrane region" description="Helical" evidence="1">
    <location>
        <begin position="258"/>
        <end position="282"/>
    </location>
</feature>
<dbReference type="EMBL" id="CAJFDI010000005">
    <property type="protein sequence ID" value="CAD5231488.1"/>
    <property type="molecule type" value="Genomic_DNA"/>
</dbReference>
<evidence type="ECO:0000313" key="3">
    <source>
        <dbReference type="Proteomes" id="UP000095284"/>
    </source>
</evidence>
<feature type="transmembrane region" description="Helical" evidence="1">
    <location>
        <begin position="43"/>
        <end position="65"/>
    </location>
</feature>
<dbReference type="Proteomes" id="UP000095284">
    <property type="component" value="Unplaced"/>
</dbReference>
<feature type="transmembrane region" description="Helical" evidence="1">
    <location>
        <begin position="213"/>
        <end position="238"/>
    </location>
</feature>
<evidence type="ECO:0000313" key="5">
    <source>
        <dbReference type="WBParaSite" id="BXY_0386000.1"/>
    </source>
</evidence>
<dbReference type="AlphaFoldDB" id="A0A1I7RT06"/>
<sequence length="319" mass="37304">MLLALSFIYGIIQSQFFKYTVHLVNLMIDTANPRRNIQFLGEGMRLCAILLALSFISMIYIILFVRIRSHGSRKDTLMLRILQNLGAYVSAVFLISCYYNWKIAMTSFPSYPITVILRVLKMVIEKKYERTSIVVAILIIISQNFFNGLAIFISTKQWKGGYSTPSEVFLILTSMFWVNSKVEAMASDVYNLCTIKKRKAPRSPFFLSFRRKLIYSTLRFLSIFEFYFLWYLWVHLLALFEDKPSESAVAQVKLQRTLFALALCSAGRILLYSIPNIFLIYWRKSGSKRNHRAEKIRFIEEKTDRTKDDKDYCSKTRDC</sequence>
<dbReference type="Proteomes" id="UP000659654">
    <property type="component" value="Unassembled WGS sequence"/>
</dbReference>
<proteinExistence type="predicted"/>
<dbReference type="Proteomes" id="UP000582659">
    <property type="component" value="Unassembled WGS sequence"/>
</dbReference>
<keyword evidence="4" id="KW-1185">Reference proteome</keyword>
<evidence type="ECO:0000313" key="4">
    <source>
        <dbReference type="Proteomes" id="UP000659654"/>
    </source>
</evidence>
<keyword evidence="1" id="KW-0812">Transmembrane</keyword>
<feature type="transmembrane region" description="Helical" evidence="1">
    <location>
        <begin position="168"/>
        <end position="192"/>
    </location>
</feature>
<dbReference type="EMBL" id="CAJFCV020000005">
    <property type="protein sequence ID" value="CAG9122698.1"/>
    <property type="molecule type" value="Genomic_DNA"/>
</dbReference>
<gene>
    <name evidence="2" type="ORF">BXYJ_LOCUS11584</name>
</gene>
<reference evidence="5" key="1">
    <citation type="submission" date="2016-11" db="UniProtKB">
        <authorList>
            <consortium name="WormBaseParasite"/>
        </authorList>
    </citation>
    <scope>IDENTIFICATION</scope>
</reference>
<reference evidence="2" key="2">
    <citation type="submission" date="2020-09" db="EMBL/GenBank/DDBJ databases">
        <authorList>
            <person name="Kikuchi T."/>
        </authorList>
    </citation>
    <scope>NUCLEOTIDE SEQUENCE</scope>
    <source>
        <strain evidence="2">Ka4C1</strain>
    </source>
</reference>
<keyword evidence="1" id="KW-0472">Membrane</keyword>
<feature type="transmembrane region" description="Helical" evidence="1">
    <location>
        <begin position="77"/>
        <end position="95"/>
    </location>
</feature>
<accession>A0A1I7RT06</accession>
<feature type="transmembrane region" description="Helical" evidence="1">
    <location>
        <begin position="132"/>
        <end position="153"/>
    </location>
</feature>
<organism evidence="3 5">
    <name type="scientific">Bursaphelenchus xylophilus</name>
    <name type="common">Pinewood nematode worm</name>
    <name type="synonym">Aphelenchoides xylophilus</name>
    <dbReference type="NCBI Taxonomy" id="6326"/>
    <lineage>
        <taxon>Eukaryota</taxon>
        <taxon>Metazoa</taxon>
        <taxon>Ecdysozoa</taxon>
        <taxon>Nematoda</taxon>
        <taxon>Chromadorea</taxon>
        <taxon>Rhabditida</taxon>
        <taxon>Tylenchina</taxon>
        <taxon>Tylenchomorpha</taxon>
        <taxon>Aphelenchoidea</taxon>
        <taxon>Aphelenchoididae</taxon>
        <taxon>Bursaphelenchus</taxon>
    </lineage>
</organism>
<keyword evidence="1" id="KW-1133">Transmembrane helix</keyword>
<evidence type="ECO:0000256" key="1">
    <source>
        <dbReference type="SAM" id="Phobius"/>
    </source>
</evidence>